<sequence length="547" mass="59096">MSSHPPRLCRLPSLVVCLAGLLLAASCAALRPGPPAGLSATIPTREQVGAARLPADIAPVKAPFAMPPFRKPTFPAYTLRITERGAQPGGQVTAQIQACLDEVSRRGGGTVVVPAGQWHTGRISLKSNVNLHFEDGAELYFSGAVEDYRPAVFTRTEGVEVMSLGACLYANGQQNIAVTGRGRLIGPAQGGSVRRQTMTHDVVENVVLARTPVAQRVYEGHDGGIIFPPMFISPINCRDVYIEGVSLENTAFWNIVPVYCDGVIIRGVTVNSVGIQRGDGIDVESSRNVLIEYCTLSAGDDCFTLKAGRGEDGLRVNRPTENVVVRHCLAREGHGGITCGSETAAMIRNLYVHDCVFDNTGVGIRFKTRRPRGGGGENLTYERIRMNLKATAFHWDMLGSATHVGGLASRLPARPVTALTPHFAHITARDILVEQASQFVKVEAIPETPLRDVLLENLDIRAQKLFTAADVRGFTVRRARIQTTDARLSLLDTRQVLFDRVQFQVPGGALTTTVAGDSSAAIEFRRCTPVRPANWPGRRWAPAAAGR</sequence>
<proteinExistence type="inferred from homology"/>
<dbReference type="InterPro" id="IPR000743">
    <property type="entry name" value="Glyco_hydro_28"/>
</dbReference>
<dbReference type="Proteomes" id="UP000248553">
    <property type="component" value="Unassembled WGS sequence"/>
</dbReference>
<evidence type="ECO:0000256" key="5">
    <source>
        <dbReference type="SAM" id="SignalP"/>
    </source>
</evidence>
<dbReference type="InterPro" id="IPR051801">
    <property type="entry name" value="GH28_Enzymes"/>
</dbReference>
<gene>
    <name evidence="6" type="ORF">DLM85_08000</name>
</gene>
<comment type="similarity">
    <text evidence="1 4">Belongs to the glycosyl hydrolase 28 family.</text>
</comment>
<dbReference type="GO" id="GO:0005975">
    <property type="term" value="P:carbohydrate metabolic process"/>
    <property type="evidence" value="ECO:0007669"/>
    <property type="project" value="InterPro"/>
</dbReference>
<keyword evidence="7" id="KW-1185">Reference proteome</keyword>
<dbReference type="PANTHER" id="PTHR31339:SF9">
    <property type="entry name" value="PLASMIN AND FIBRONECTIN-BINDING PROTEIN A"/>
    <property type="match status" value="1"/>
</dbReference>
<keyword evidence="5" id="KW-0732">Signal</keyword>
<organism evidence="6 7">
    <name type="scientific">Hymenobacter edaphi</name>
    <dbReference type="NCBI Taxonomy" id="2211146"/>
    <lineage>
        <taxon>Bacteria</taxon>
        <taxon>Pseudomonadati</taxon>
        <taxon>Bacteroidota</taxon>
        <taxon>Cytophagia</taxon>
        <taxon>Cytophagales</taxon>
        <taxon>Hymenobacteraceae</taxon>
        <taxon>Hymenobacter</taxon>
    </lineage>
</organism>
<reference evidence="7" key="1">
    <citation type="submission" date="2018-05" db="EMBL/GenBank/DDBJ databases">
        <authorList>
            <person name="Nie L."/>
        </authorList>
    </citation>
    <scope>NUCLEOTIDE SEQUENCE [LARGE SCALE GENOMIC DNA]</scope>
    <source>
        <strain evidence="7">NL</strain>
    </source>
</reference>
<protein>
    <submittedName>
        <fullName evidence="6">Glycoside hydrolase family 28 protein</fullName>
    </submittedName>
</protein>
<keyword evidence="3 4" id="KW-0326">Glycosidase</keyword>
<name>A0A328BPQ5_9BACT</name>
<dbReference type="InterPro" id="IPR012334">
    <property type="entry name" value="Pectin_lyas_fold"/>
</dbReference>
<dbReference type="Pfam" id="PF00295">
    <property type="entry name" value="Glyco_hydro_28"/>
    <property type="match status" value="1"/>
</dbReference>
<dbReference type="SUPFAM" id="SSF51126">
    <property type="entry name" value="Pectin lyase-like"/>
    <property type="match status" value="1"/>
</dbReference>
<feature type="chain" id="PRO_5016420030" evidence="5">
    <location>
        <begin position="25"/>
        <end position="547"/>
    </location>
</feature>
<dbReference type="SMART" id="SM00710">
    <property type="entry name" value="PbH1"/>
    <property type="match status" value="4"/>
</dbReference>
<evidence type="ECO:0000256" key="2">
    <source>
        <dbReference type="ARBA" id="ARBA00022801"/>
    </source>
</evidence>
<feature type="signal peptide" evidence="5">
    <location>
        <begin position="1"/>
        <end position="24"/>
    </location>
</feature>
<dbReference type="RefSeq" id="WP_111477591.1">
    <property type="nucleotide sequence ID" value="NZ_QHKM01000002.1"/>
</dbReference>
<dbReference type="PROSITE" id="PS51257">
    <property type="entry name" value="PROKAR_LIPOPROTEIN"/>
    <property type="match status" value="1"/>
</dbReference>
<dbReference type="AlphaFoldDB" id="A0A328BPQ5"/>
<dbReference type="InterPro" id="IPR011050">
    <property type="entry name" value="Pectin_lyase_fold/virulence"/>
</dbReference>
<comment type="caution">
    <text evidence="6">The sequence shown here is derived from an EMBL/GenBank/DDBJ whole genome shotgun (WGS) entry which is preliminary data.</text>
</comment>
<keyword evidence="2 4" id="KW-0378">Hydrolase</keyword>
<dbReference type="InterPro" id="IPR006626">
    <property type="entry name" value="PbH1"/>
</dbReference>
<dbReference type="OrthoDB" id="9795222at2"/>
<evidence type="ECO:0000313" key="7">
    <source>
        <dbReference type="Proteomes" id="UP000248553"/>
    </source>
</evidence>
<dbReference type="PANTHER" id="PTHR31339">
    <property type="entry name" value="PECTIN LYASE-RELATED"/>
    <property type="match status" value="1"/>
</dbReference>
<evidence type="ECO:0000313" key="6">
    <source>
        <dbReference type="EMBL" id="RAK67976.1"/>
    </source>
</evidence>
<dbReference type="Gene3D" id="2.160.20.10">
    <property type="entry name" value="Single-stranded right-handed beta-helix, Pectin lyase-like"/>
    <property type="match status" value="1"/>
</dbReference>
<evidence type="ECO:0000256" key="4">
    <source>
        <dbReference type="RuleBase" id="RU361169"/>
    </source>
</evidence>
<evidence type="ECO:0000256" key="1">
    <source>
        <dbReference type="ARBA" id="ARBA00008834"/>
    </source>
</evidence>
<evidence type="ECO:0000256" key="3">
    <source>
        <dbReference type="ARBA" id="ARBA00023295"/>
    </source>
</evidence>
<dbReference type="GO" id="GO:0004650">
    <property type="term" value="F:polygalacturonase activity"/>
    <property type="evidence" value="ECO:0007669"/>
    <property type="project" value="InterPro"/>
</dbReference>
<accession>A0A328BPQ5</accession>
<dbReference type="EMBL" id="QHKM01000002">
    <property type="protein sequence ID" value="RAK67976.1"/>
    <property type="molecule type" value="Genomic_DNA"/>
</dbReference>